<evidence type="ECO:0000313" key="3">
    <source>
        <dbReference type="Proteomes" id="UP000187209"/>
    </source>
</evidence>
<dbReference type="Pfam" id="PF13516">
    <property type="entry name" value="LRR_6"/>
    <property type="match status" value="3"/>
</dbReference>
<protein>
    <submittedName>
        <fullName evidence="2">Uncharacterized protein</fullName>
    </submittedName>
</protein>
<dbReference type="PANTHER" id="PTHR46761">
    <property type="entry name" value="RAN GTPASE-ACTIVATING PROTEIN 1"/>
    <property type="match status" value="1"/>
</dbReference>
<sequence>MLSSSLNINTTLIELSLAYCEITHESARHLFEIVINQKSQLKSLNLQGNHLRNHGVTVLFRGLTINNSLESIDLTNNQFGEEEGVMEAFKNLVKNNKKIKYLNFSFNGFYEEGAQKILEFLNQLTENEFEQAISLVSLTLPEKIPNELLKAIEKAIKDNKLRKGKTKAKRKGKKKGKKKK</sequence>
<dbReference type="GO" id="GO:0005096">
    <property type="term" value="F:GTPase activator activity"/>
    <property type="evidence" value="ECO:0007669"/>
    <property type="project" value="InterPro"/>
</dbReference>
<dbReference type="PANTHER" id="PTHR46761:SF2">
    <property type="entry name" value="RAN GTPASE-ACTIVATING PROTEIN 1"/>
    <property type="match status" value="1"/>
</dbReference>
<comment type="caution">
    <text evidence="2">The sequence shown here is derived from an EMBL/GenBank/DDBJ whole genome shotgun (WGS) entry which is preliminary data.</text>
</comment>
<dbReference type="EMBL" id="MPUH01000433">
    <property type="protein sequence ID" value="OMJ80215.1"/>
    <property type="molecule type" value="Genomic_DNA"/>
</dbReference>
<dbReference type="InterPro" id="IPR032675">
    <property type="entry name" value="LRR_dom_sf"/>
</dbReference>
<gene>
    <name evidence="2" type="ORF">SteCoe_19577</name>
</gene>
<dbReference type="AlphaFoldDB" id="A0A1R2BUE4"/>
<dbReference type="Pfam" id="PF00560">
    <property type="entry name" value="LRR_1"/>
    <property type="match status" value="1"/>
</dbReference>
<dbReference type="InterPro" id="IPR001611">
    <property type="entry name" value="Leu-rich_rpt"/>
</dbReference>
<dbReference type="OrthoDB" id="341587at2759"/>
<dbReference type="Proteomes" id="UP000187209">
    <property type="component" value="Unassembled WGS sequence"/>
</dbReference>
<reference evidence="2 3" key="1">
    <citation type="submission" date="2016-11" db="EMBL/GenBank/DDBJ databases">
        <title>The macronuclear genome of Stentor coeruleus: a giant cell with tiny introns.</title>
        <authorList>
            <person name="Slabodnick M."/>
            <person name="Ruby J.G."/>
            <person name="Reiff S.B."/>
            <person name="Swart E.C."/>
            <person name="Gosai S."/>
            <person name="Prabakaran S."/>
            <person name="Witkowska E."/>
            <person name="Larue G.E."/>
            <person name="Fisher S."/>
            <person name="Freeman R.M."/>
            <person name="Gunawardena J."/>
            <person name="Chu W."/>
            <person name="Stover N.A."/>
            <person name="Gregory B.D."/>
            <person name="Nowacki M."/>
            <person name="Derisi J."/>
            <person name="Roy S.W."/>
            <person name="Marshall W.F."/>
            <person name="Sood P."/>
        </authorList>
    </citation>
    <scope>NUCLEOTIDE SEQUENCE [LARGE SCALE GENOMIC DNA]</scope>
    <source>
        <strain evidence="2">WM001</strain>
    </source>
</reference>
<feature type="region of interest" description="Disordered" evidence="1">
    <location>
        <begin position="160"/>
        <end position="180"/>
    </location>
</feature>
<dbReference type="SUPFAM" id="SSF52047">
    <property type="entry name" value="RNI-like"/>
    <property type="match status" value="1"/>
</dbReference>
<proteinExistence type="predicted"/>
<dbReference type="InterPro" id="IPR045203">
    <property type="entry name" value="RanGAP1/2"/>
</dbReference>
<name>A0A1R2BUE4_9CILI</name>
<accession>A0A1R2BUE4</accession>
<evidence type="ECO:0000313" key="2">
    <source>
        <dbReference type="EMBL" id="OMJ80215.1"/>
    </source>
</evidence>
<dbReference type="SMART" id="SM00368">
    <property type="entry name" value="LRR_RI"/>
    <property type="match status" value="4"/>
</dbReference>
<dbReference type="Gene3D" id="3.80.10.10">
    <property type="entry name" value="Ribonuclease Inhibitor"/>
    <property type="match status" value="1"/>
</dbReference>
<organism evidence="2 3">
    <name type="scientific">Stentor coeruleus</name>
    <dbReference type="NCBI Taxonomy" id="5963"/>
    <lineage>
        <taxon>Eukaryota</taxon>
        <taxon>Sar</taxon>
        <taxon>Alveolata</taxon>
        <taxon>Ciliophora</taxon>
        <taxon>Postciliodesmatophora</taxon>
        <taxon>Heterotrichea</taxon>
        <taxon>Heterotrichida</taxon>
        <taxon>Stentoridae</taxon>
        <taxon>Stentor</taxon>
    </lineage>
</organism>
<keyword evidence="3" id="KW-1185">Reference proteome</keyword>
<evidence type="ECO:0000256" key="1">
    <source>
        <dbReference type="SAM" id="MobiDB-lite"/>
    </source>
</evidence>
<feature type="compositionally biased region" description="Basic residues" evidence="1">
    <location>
        <begin position="162"/>
        <end position="180"/>
    </location>
</feature>